<reference evidence="14" key="1">
    <citation type="submission" date="2021-09" db="EMBL/GenBank/DDBJ databases">
        <authorList>
            <consortium name="Pathogen Informatics"/>
        </authorList>
    </citation>
    <scope>NUCLEOTIDE SEQUENCE</scope>
</reference>
<feature type="domain" description="CTLH" evidence="12">
    <location>
        <begin position="209"/>
        <end position="266"/>
    </location>
</feature>
<comment type="caution">
    <text evidence="14">The sequence shown here is derived from an EMBL/GenBank/DDBJ whole genome shotgun (WGS) entry which is preliminary data.</text>
</comment>
<dbReference type="SMART" id="SM00668">
    <property type="entry name" value="CTLH"/>
    <property type="match status" value="1"/>
</dbReference>
<evidence type="ECO:0000256" key="11">
    <source>
        <dbReference type="SAM" id="MobiDB-lite"/>
    </source>
</evidence>
<evidence type="ECO:0000259" key="12">
    <source>
        <dbReference type="PROSITE" id="PS50897"/>
    </source>
</evidence>
<dbReference type="OrthoDB" id="1933455at2759"/>
<dbReference type="Proteomes" id="UP000746747">
    <property type="component" value="Unassembled WGS sequence"/>
</dbReference>
<protein>
    <recommendedName>
        <fullName evidence="3">E3 ubiquitin-protein transferase MAEA</fullName>
    </recommendedName>
    <alternativeName>
        <fullName evidence="9">Macrophage erythroblast attacher</fullName>
    </alternativeName>
</protein>
<dbReference type="GO" id="GO:0061630">
    <property type="term" value="F:ubiquitin protein ligase activity"/>
    <property type="evidence" value="ECO:0007669"/>
    <property type="project" value="InterPro"/>
</dbReference>
<gene>
    <name evidence="14" type="ORF">CJOHNSTONI_LOCUS6032</name>
</gene>
<feature type="domain" description="RING-Gid-type" evidence="13">
    <location>
        <begin position="398"/>
        <end position="466"/>
    </location>
</feature>
<dbReference type="GO" id="GO:0043249">
    <property type="term" value="P:erythrocyte maturation"/>
    <property type="evidence" value="ECO:0007669"/>
    <property type="project" value="UniProtKB-KW"/>
</dbReference>
<evidence type="ECO:0000256" key="5">
    <source>
        <dbReference type="ARBA" id="ARBA00022723"/>
    </source>
</evidence>
<feature type="region of interest" description="Disordered" evidence="11">
    <location>
        <begin position="35"/>
        <end position="55"/>
    </location>
</feature>
<evidence type="ECO:0000256" key="1">
    <source>
        <dbReference type="ARBA" id="ARBA00004109"/>
    </source>
</evidence>
<dbReference type="PROSITE" id="PS51867">
    <property type="entry name" value="ZF_RING_GID"/>
    <property type="match status" value="1"/>
</dbReference>
<feature type="compositionally biased region" description="Low complexity" evidence="11">
    <location>
        <begin position="38"/>
        <end position="52"/>
    </location>
</feature>
<dbReference type="InterPro" id="IPR045098">
    <property type="entry name" value="Fyv10_fam"/>
</dbReference>
<dbReference type="InterPro" id="IPR024964">
    <property type="entry name" value="CTLH/CRA"/>
</dbReference>
<organism evidence="14 15">
    <name type="scientific">Cercopithifilaria johnstoni</name>
    <dbReference type="NCBI Taxonomy" id="2874296"/>
    <lineage>
        <taxon>Eukaryota</taxon>
        <taxon>Metazoa</taxon>
        <taxon>Ecdysozoa</taxon>
        <taxon>Nematoda</taxon>
        <taxon>Chromadorea</taxon>
        <taxon>Rhabditida</taxon>
        <taxon>Spirurina</taxon>
        <taxon>Spiruromorpha</taxon>
        <taxon>Filarioidea</taxon>
        <taxon>Onchocercidae</taxon>
        <taxon>Cercopithifilaria</taxon>
    </lineage>
</organism>
<dbReference type="PROSITE" id="PS50897">
    <property type="entry name" value="CTLH"/>
    <property type="match status" value="1"/>
</dbReference>
<name>A0A8J2Q4T1_9BILA</name>
<dbReference type="GO" id="GO:0005737">
    <property type="term" value="C:cytoplasm"/>
    <property type="evidence" value="ECO:0007669"/>
    <property type="project" value="UniProtKB-SubCell"/>
</dbReference>
<dbReference type="CDD" id="cd16659">
    <property type="entry name" value="RING-Ubox_Emp"/>
    <property type="match status" value="1"/>
</dbReference>
<dbReference type="GO" id="GO:0043161">
    <property type="term" value="P:proteasome-mediated ubiquitin-dependent protein catabolic process"/>
    <property type="evidence" value="ECO:0007669"/>
    <property type="project" value="InterPro"/>
</dbReference>
<dbReference type="GO" id="GO:0008270">
    <property type="term" value="F:zinc ion binding"/>
    <property type="evidence" value="ECO:0007669"/>
    <property type="project" value="UniProtKB-KW"/>
</dbReference>
<evidence type="ECO:0000256" key="3">
    <source>
        <dbReference type="ARBA" id="ARBA00014384"/>
    </source>
</evidence>
<evidence type="ECO:0000256" key="2">
    <source>
        <dbReference type="ARBA" id="ARBA00004496"/>
    </source>
</evidence>
<evidence type="ECO:0000256" key="4">
    <source>
        <dbReference type="ARBA" id="ARBA00022490"/>
    </source>
</evidence>
<proteinExistence type="predicted"/>
<dbReference type="AlphaFoldDB" id="A0A8J2Q4T1"/>
<accession>A0A8J2Q4T1</accession>
<dbReference type="GO" id="GO:0016363">
    <property type="term" value="C:nuclear matrix"/>
    <property type="evidence" value="ECO:0007669"/>
    <property type="project" value="UniProtKB-SubCell"/>
</dbReference>
<dbReference type="InterPro" id="IPR044063">
    <property type="entry name" value="ZF_RING_GID"/>
</dbReference>
<evidence type="ECO:0000256" key="10">
    <source>
        <dbReference type="PROSITE-ProRule" id="PRU01215"/>
    </source>
</evidence>
<sequence>MKYEYQKWEQEYPHFWCWCFLLELKGKKVYIKRKPMMSSSSPSQDSNSPQSSEQLKPDEITALEYTSLKVPYELFNKRFRSSQKTIEKNNHYLKESADLVAKAMRGDGNKTIYKREIREKMDTYFGRFEELFGTFKQITDEEMELIDLLDTRVKYLQQANTTDVLKQETWRSQRISRLIIDYLLRSGYFETAQKLAEQANVEDMCNKTVFMIAKQVEDSLSRHETDRCLEWIADNKSKLRRLKSTLETTVRLQDCIELVRRGERLEAVHYARKFLANLSKDQWSEQVVKVTDYVLLLDKIAHLRREAERNPLSFNIDADEICEFLGVMGLIGFGIPSKSRAYNEYFSEKRWDQLIELFKQENARVYKLMEYSSFNACLCMGLSAYKSPQCHPDPDSRCPTCRPDMHELAEDLPHSHVSNSKLMCAYSGEPMDDENEPFMLPNGYVYGANSIEKLLNASDEIVCPRTGEIYPANQLLRVFVL</sequence>
<feature type="zinc finger region" description="RING-Gid-type" evidence="10">
    <location>
        <begin position="398"/>
        <end position="466"/>
    </location>
</feature>
<keyword evidence="7" id="KW-0862">Zinc</keyword>
<keyword evidence="5" id="KW-0479">Metal-binding</keyword>
<dbReference type="EMBL" id="CAKAEH010001425">
    <property type="protein sequence ID" value="CAG9536074.1"/>
    <property type="molecule type" value="Genomic_DNA"/>
</dbReference>
<evidence type="ECO:0000256" key="6">
    <source>
        <dbReference type="ARBA" id="ARBA00022771"/>
    </source>
</evidence>
<dbReference type="SMART" id="SM00667">
    <property type="entry name" value="LisH"/>
    <property type="match status" value="1"/>
</dbReference>
<keyword evidence="6 10" id="KW-0863">Zinc-finger</keyword>
<dbReference type="SUPFAM" id="SSF57850">
    <property type="entry name" value="RING/U-box"/>
    <property type="match status" value="1"/>
</dbReference>
<keyword evidence="15" id="KW-1185">Reference proteome</keyword>
<evidence type="ECO:0000259" key="13">
    <source>
        <dbReference type="PROSITE" id="PS51867"/>
    </source>
</evidence>
<dbReference type="PROSITE" id="PS50896">
    <property type="entry name" value="LISH"/>
    <property type="match status" value="1"/>
</dbReference>
<keyword evidence="4" id="KW-0963">Cytoplasm</keyword>
<evidence type="ECO:0000313" key="15">
    <source>
        <dbReference type="Proteomes" id="UP000746747"/>
    </source>
</evidence>
<comment type="subcellular location">
    <subcellularLocation>
        <location evidence="2">Cytoplasm</location>
    </subcellularLocation>
    <subcellularLocation>
        <location evidence="1">Nucleus matrix</location>
    </subcellularLocation>
</comment>
<evidence type="ECO:0000256" key="9">
    <source>
        <dbReference type="ARBA" id="ARBA00029678"/>
    </source>
</evidence>
<evidence type="ECO:0000313" key="14">
    <source>
        <dbReference type="EMBL" id="CAG9536074.1"/>
    </source>
</evidence>
<dbReference type="PANTHER" id="PTHR12170:SF2">
    <property type="entry name" value="E3 UBIQUITIN-PROTEIN TRANSFERASE MAEA"/>
    <property type="match status" value="1"/>
</dbReference>
<keyword evidence="8" id="KW-0265">Erythrocyte maturation</keyword>
<dbReference type="InterPro" id="IPR006594">
    <property type="entry name" value="LisH"/>
</dbReference>
<evidence type="ECO:0000256" key="8">
    <source>
        <dbReference type="ARBA" id="ARBA00023057"/>
    </source>
</evidence>
<dbReference type="GO" id="GO:0034657">
    <property type="term" value="C:GID complex"/>
    <property type="evidence" value="ECO:0007669"/>
    <property type="project" value="TreeGrafter"/>
</dbReference>
<dbReference type="InterPro" id="IPR006595">
    <property type="entry name" value="CTLH_C"/>
</dbReference>
<dbReference type="PANTHER" id="PTHR12170">
    <property type="entry name" value="MACROPHAGE ERYTHROBLAST ATTACHER-RELATED"/>
    <property type="match status" value="1"/>
</dbReference>
<evidence type="ECO:0000256" key="7">
    <source>
        <dbReference type="ARBA" id="ARBA00022833"/>
    </source>
</evidence>
<dbReference type="Pfam" id="PF10607">
    <property type="entry name" value="CTLH"/>
    <property type="match status" value="1"/>
</dbReference>